<reference evidence="2 3" key="1">
    <citation type="journal article" date="2013" name="BMC Genomics">
        <title>Genomics-driven discovery of the pneumocandin biosynthetic gene cluster in the fungus Glarea lozoyensis.</title>
        <authorList>
            <person name="Chen L."/>
            <person name="Yue Q."/>
            <person name="Zhang X."/>
            <person name="Xiang M."/>
            <person name="Wang C."/>
            <person name="Li S."/>
            <person name="Che Y."/>
            <person name="Ortiz-Lopez F.J."/>
            <person name="Bills G.F."/>
            <person name="Liu X."/>
            <person name="An Z."/>
        </authorList>
    </citation>
    <scope>NUCLEOTIDE SEQUENCE [LARGE SCALE GENOMIC DNA]</scope>
    <source>
        <strain evidence="3">ATCC 20868 / MF5171</strain>
    </source>
</reference>
<dbReference type="EMBL" id="KE145354">
    <property type="protein sequence ID" value="EPE35428.1"/>
    <property type="molecule type" value="Genomic_DNA"/>
</dbReference>
<feature type="region of interest" description="Disordered" evidence="1">
    <location>
        <begin position="127"/>
        <end position="157"/>
    </location>
</feature>
<proteinExistence type="predicted"/>
<accession>S3EAS4</accession>
<dbReference type="AlphaFoldDB" id="S3EAS4"/>
<organism evidence="2 3">
    <name type="scientific">Glarea lozoyensis (strain ATCC 20868 / MF5171)</name>
    <dbReference type="NCBI Taxonomy" id="1116229"/>
    <lineage>
        <taxon>Eukaryota</taxon>
        <taxon>Fungi</taxon>
        <taxon>Dikarya</taxon>
        <taxon>Ascomycota</taxon>
        <taxon>Pezizomycotina</taxon>
        <taxon>Leotiomycetes</taxon>
        <taxon>Helotiales</taxon>
        <taxon>Helotiaceae</taxon>
        <taxon>Glarea</taxon>
    </lineage>
</organism>
<keyword evidence="3" id="KW-1185">Reference proteome</keyword>
<evidence type="ECO:0000313" key="2">
    <source>
        <dbReference type="EMBL" id="EPE35428.1"/>
    </source>
</evidence>
<evidence type="ECO:0000256" key="1">
    <source>
        <dbReference type="SAM" id="MobiDB-lite"/>
    </source>
</evidence>
<name>S3EAS4_GLAL2</name>
<dbReference type="Proteomes" id="UP000016922">
    <property type="component" value="Unassembled WGS sequence"/>
</dbReference>
<dbReference type="GeneID" id="19470169"/>
<feature type="compositionally biased region" description="Basic and acidic residues" evidence="1">
    <location>
        <begin position="127"/>
        <end position="149"/>
    </location>
</feature>
<sequence>MCCNTETYYSGCGGYFYLSFPCCGTPASHNCGGKRPKKTFNEGKCESCLGPKKTPEESEPQEWKDVKEKNPGYFSHVKNWEEIFGEIRQEDEEWQKQLDLEKSIRERSGQEGIVVQIASGVGAWNEKRKTKENQKGQEMNRQKQGEGEKLLGFWRKH</sequence>
<protein>
    <submittedName>
        <fullName evidence="2">Uncharacterized protein</fullName>
    </submittedName>
</protein>
<gene>
    <name evidence="2" type="ORF">GLAREA_11127</name>
</gene>
<dbReference type="KEGG" id="glz:GLAREA_11127"/>
<evidence type="ECO:0000313" key="3">
    <source>
        <dbReference type="Proteomes" id="UP000016922"/>
    </source>
</evidence>
<dbReference type="RefSeq" id="XP_008077507.1">
    <property type="nucleotide sequence ID" value="XM_008079316.1"/>
</dbReference>
<dbReference type="HOGENOM" id="CLU_1678059_0_0_1"/>